<dbReference type="PROSITE" id="PS01359">
    <property type="entry name" value="ZF_PHD_1"/>
    <property type="match status" value="1"/>
</dbReference>
<evidence type="ECO:0000256" key="4">
    <source>
        <dbReference type="PROSITE-ProRule" id="PRU00146"/>
    </source>
</evidence>
<feature type="compositionally biased region" description="Basic and acidic residues" evidence="5">
    <location>
        <begin position="318"/>
        <end position="335"/>
    </location>
</feature>
<feature type="compositionally biased region" description="Basic and acidic residues" evidence="5">
    <location>
        <begin position="137"/>
        <end position="150"/>
    </location>
</feature>
<dbReference type="InterPro" id="IPR013083">
    <property type="entry name" value="Znf_RING/FYVE/PHD"/>
</dbReference>
<dbReference type="InterPro" id="IPR001965">
    <property type="entry name" value="Znf_PHD"/>
</dbReference>
<evidence type="ECO:0000256" key="3">
    <source>
        <dbReference type="ARBA" id="ARBA00022833"/>
    </source>
</evidence>
<feature type="compositionally biased region" description="Basic residues" evidence="5">
    <location>
        <begin position="33"/>
        <end position="48"/>
    </location>
</feature>
<dbReference type="CDD" id="cd15534">
    <property type="entry name" value="PHD2_PHF12_Rco1"/>
    <property type="match status" value="1"/>
</dbReference>
<sequence length="376" mass="41553">MSNVGYDLDTSGGLMPLIRALIKPPDEDLNTQKPKKPQHPYYKRPGKGHNHDSCDACGEGGDLICCDRCPASFHLGCYDPPLDENDIPAGLWLCKECRAADDNKPASSRSSRAQSPADNKSDTEKKSGLRNRSNSKKSKEEEEEIKKEAEKELSPMEILVKAAKIMNPKQFELPREMRIPYPGKNGNSSLVTVDAWGCVPLPAKSCFVCQGTCKQAPLLQCDYCPLLFHQDCLDPPLTALPTGRWMCPNHVEQYIHEGAGGDAGPRGGAGHGPPALRPPAAAAAQPQGEPEVRSDSDSDLSDSDFEYLTASVKRRKMSHSEDKSPSKRSRTERLELRMEDDVEELLNVVDNQLKKLDERLVKLLAWQRLQQVRGLG</sequence>
<dbReference type="GO" id="GO:0008270">
    <property type="term" value="F:zinc ion binding"/>
    <property type="evidence" value="ECO:0007669"/>
    <property type="project" value="UniProtKB-KW"/>
</dbReference>
<keyword evidence="2 4" id="KW-0863">Zinc-finger</keyword>
<feature type="domain" description="PHD-type" evidence="6">
    <location>
        <begin position="51"/>
        <end position="100"/>
    </location>
</feature>
<feature type="region of interest" description="Disordered" evidence="5">
    <location>
        <begin position="24"/>
        <end position="48"/>
    </location>
</feature>
<dbReference type="Gene3D" id="6.10.20.60">
    <property type="entry name" value="PHD finger protein 12"/>
    <property type="match status" value="1"/>
</dbReference>
<dbReference type="Pfam" id="PF16737">
    <property type="entry name" value="PHF12_MRG_bd"/>
    <property type="match status" value="1"/>
</dbReference>
<dbReference type="InterPro" id="IPR019787">
    <property type="entry name" value="Znf_PHD-finger"/>
</dbReference>
<evidence type="ECO:0000256" key="2">
    <source>
        <dbReference type="ARBA" id="ARBA00022771"/>
    </source>
</evidence>
<dbReference type="InterPro" id="IPR011011">
    <property type="entry name" value="Znf_FYVE_PHD"/>
</dbReference>
<accession>A0A922SIF2</accession>
<comment type="caution">
    <text evidence="7">The sequence shown here is derived from an EMBL/GenBank/DDBJ whole genome shotgun (WGS) entry which is preliminary data.</text>
</comment>
<name>A0A922SIF2_SPOEX</name>
<dbReference type="SMART" id="SM00249">
    <property type="entry name" value="PHD"/>
    <property type="match status" value="2"/>
</dbReference>
<evidence type="ECO:0000313" key="7">
    <source>
        <dbReference type="EMBL" id="KAH9638765.1"/>
    </source>
</evidence>
<dbReference type="GO" id="GO:0000122">
    <property type="term" value="P:negative regulation of transcription by RNA polymerase II"/>
    <property type="evidence" value="ECO:0007669"/>
    <property type="project" value="TreeGrafter"/>
</dbReference>
<dbReference type="PANTHER" id="PTHR46309:SF1">
    <property type="entry name" value="PHD FINGER PROTEIN 12"/>
    <property type="match status" value="1"/>
</dbReference>
<proteinExistence type="predicted"/>
<dbReference type="GO" id="GO:0003714">
    <property type="term" value="F:transcription corepressor activity"/>
    <property type="evidence" value="ECO:0007669"/>
    <property type="project" value="InterPro"/>
</dbReference>
<dbReference type="PROSITE" id="PS50016">
    <property type="entry name" value="ZF_PHD_2"/>
    <property type="match status" value="2"/>
</dbReference>
<dbReference type="Pfam" id="PF00628">
    <property type="entry name" value="PHD"/>
    <property type="match status" value="2"/>
</dbReference>
<dbReference type="InterPro" id="IPR038098">
    <property type="entry name" value="PHF12_MRG-bd_sf"/>
</dbReference>
<keyword evidence="3" id="KW-0862">Zinc</keyword>
<feature type="region of interest" description="Disordered" evidence="5">
    <location>
        <begin position="258"/>
        <end position="335"/>
    </location>
</feature>
<dbReference type="InterPro" id="IPR042163">
    <property type="entry name" value="PHF12"/>
</dbReference>
<dbReference type="FunFam" id="3.30.40.10:FF:000154">
    <property type="entry name" value="PHD finger protein 12"/>
    <property type="match status" value="1"/>
</dbReference>
<dbReference type="Proteomes" id="UP000814243">
    <property type="component" value="Unassembled WGS sequence"/>
</dbReference>
<reference evidence="7" key="1">
    <citation type="journal article" date="2021" name="G3 (Bethesda)">
        <title>Genome and transcriptome analysis of the beet armyworm Spodoptera exigua reveals targets for pest control. .</title>
        <authorList>
            <person name="Simon S."/>
            <person name="Breeschoten T."/>
            <person name="Jansen H.J."/>
            <person name="Dirks R.P."/>
            <person name="Schranz M.E."/>
            <person name="Ros V.I.D."/>
        </authorList>
    </citation>
    <scope>NUCLEOTIDE SEQUENCE</scope>
    <source>
        <strain evidence="7">TB_SE_WUR_2020</strain>
    </source>
</reference>
<evidence type="ECO:0000259" key="6">
    <source>
        <dbReference type="PROSITE" id="PS50016"/>
    </source>
</evidence>
<dbReference type="AlphaFoldDB" id="A0A922SIF2"/>
<feature type="domain" description="PHD-type" evidence="6">
    <location>
        <begin position="203"/>
        <end position="253"/>
    </location>
</feature>
<dbReference type="PANTHER" id="PTHR46309">
    <property type="entry name" value="PHD FINGER PROTEIN 12"/>
    <property type="match status" value="1"/>
</dbReference>
<dbReference type="Gene3D" id="3.30.40.10">
    <property type="entry name" value="Zinc/RING finger domain, C3HC4 (zinc finger)"/>
    <property type="match status" value="2"/>
</dbReference>
<dbReference type="CDD" id="cd15533">
    <property type="entry name" value="PHD1_PHF12"/>
    <property type="match status" value="1"/>
</dbReference>
<dbReference type="SUPFAM" id="SSF57903">
    <property type="entry name" value="FYVE/PHD zinc finger"/>
    <property type="match status" value="2"/>
</dbReference>
<feature type="compositionally biased region" description="Gly residues" evidence="5">
    <location>
        <begin position="258"/>
        <end position="271"/>
    </location>
</feature>
<dbReference type="InterPro" id="IPR031966">
    <property type="entry name" value="PHF12_MRG-bd"/>
</dbReference>
<evidence type="ECO:0000256" key="5">
    <source>
        <dbReference type="SAM" id="MobiDB-lite"/>
    </source>
</evidence>
<feature type="compositionally biased region" description="Low complexity" evidence="5">
    <location>
        <begin position="105"/>
        <end position="117"/>
    </location>
</feature>
<dbReference type="GO" id="GO:0070822">
    <property type="term" value="C:Sin3-type complex"/>
    <property type="evidence" value="ECO:0007669"/>
    <property type="project" value="TreeGrafter"/>
</dbReference>
<feature type="compositionally biased region" description="Low complexity" evidence="5">
    <location>
        <begin position="272"/>
        <end position="289"/>
    </location>
</feature>
<evidence type="ECO:0000256" key="1">
    <source>
        <dbReference type="ARBA" id="ARBA00022723"/>
    </source>
</evidence>
<protein>
    <recommendedName>
        <fullName evidence="6">PHD-type domain-containing protein</fullName>
    </recommendedName>
</protein>
<dbReference type="EMBL" id="JACEFF010000372">
    <property type="protein sequence ID" value="KAH9638765.1"/>
    <property type="molecule type" value="Genomic_DNA"/>
</dbReference>
<organism evidence="7 8">
    <name type="scientific">Spodoptera exigua</name>
    <name type="common">Beet armyworm</name>
    <name type="synonym">Noctua fulgens</name>
    <dbReference type="NCBI Taxonomy" id="7107"/>
    <lineage>
        <taxon>Eukaryota</taxon>
        <taxon>Metazoa</taxon>
        <taxon>Ecdysozoa</taxon>
        <taxon>Arthropoda</taxon>
        <taxon>Hexapoda</taxon>
        <taxon>Insecta</taxon>
        <taxon>Pterygota</taxon>
        <taxon>Neoptera</taxon>
        <taxon>Endopterygota</taxon>
        <taxon>Lepidoptera</taxon>
        <taxon>Glossata</taxon>
        <taxon>Ditrysia</taxon>
        <taxon>Noctuoidea</taxon>
        <taxon>Noctuidae</taxon>
        <taxon>Amphipyrinae</taxon>
        <taxon>Spodoptera</taxon>
    </lineage>
</organism>
<gene>
    <name evidence="7" type="ORF">HF086_002005</name>
</gene>
<evidence type="ECO:0000313" key="8">
    <source>
        <dbReference type="Proteomes" id="UP000814243"/>
    </source>
</evidence>
<dbReference type="InterPro" id="IPR019786">
    <property type="entry name" value="Zinc_finger_PHD-type_CS"/>
</dbReference>
<keyword evidence="1" id="KW-0479">Metal-binding</keyword>
<feature type="region of interest" description="Disordered" evidence="5">
    <location>
        <begin position="102"/>
        <end position="150"/>
    </location>
</feature>